<protein>
    <submittedName>
        <fullName evidence="1">Uncharacterized protein</fullName>
    </submittedName>
</protein>
<comment type="caution">
    <text evidence="1">The sequence shown here is derived from an EMBL/GenBank/DDBJ whole genome shotgun (WGS) entry which is preliminary data.</text>
</comment>
<accession>A0ABN8JI35</accession>
<name>A0ABN8JI35_9HYPH</name>
<gene>
    <name evidence="1" type="ORF">MES4922_190402</name>
</gene>
<dbReference type="Proteomes" id="UP001152604">
    <property type="component" value="Unassembled WGS sequence"/>
</dbReference>
<keyword evidence="2" id="KW-1185">Reference proteome</keyword>
<organism evidence="1 2">
    <name type="scientific">Mesorhizobium ventifaucium</name>
    <dbReference type="NCBI Taxonomy" id="666020"/>
    <lineage>
        <taxon>Bacteria</taxon>
        <taxon>Pseudomonadati</taxon>
        <taxon>Pseudomonadota</taxon>
        <taxon>Alphaproteobacteria</taxon>
        <taxon>Hyphomicrobiales</taxon>
        <taxon>Phyllobacteriaceae</taxon>
        <taxon>Mesorhizobium</taxon>
    </lineage>
</organism>
<sequence>MRVCRVRTADHPDGPRLPTFHGLAQLKATSKQPLEALYVDDRSINLKAFSRSRRQEIGRLTSNFTQALSETIIFTEGQYVGFWRIPSDNQVSGDQEDCFGVGRK</sequence>
<dbReference type="EMBL" id="CAKXZS010000011">
    <property type="protein sequence ID" value="CAH2397753.1"/>
    <property type="molecule type" value="Genomic_DNA"/>
</dbReference>
<evidence type="ECO:0000313" key="1">
    <source>
        <dbReference type="EMBL" id="CAH2397753.1"/>
    </source>
</evidence>
<evidence type="ECO:0000313" key="2">
    <source>
        <dbReference type="Proteomes" id="UP001152604"/>
    </source>
</evidence>
<proteinExistence type="predicted"/>
<reference evidence="1" key="1">
    <citation type="submission" date="2022-03" db="EMBL/GenBank/DDBJ databases">
        <authorList>
            <person name="Brunel B."/>
        </authorList>
    </citation>
    <scope>NUCLEOTIDE SEQUENCE</scope>
    <source>
        <strain evidence="1">STM4922sample</strain>
    </source>
</reference>